<accession>A0A4P6JSS7</accession>
<dbReference type="SUPFAM" id="SSF54909">
    <property type="entry name" value="Dimeric alpha+beta barrel"/>
    <property type="match status" value="1"/>
</dbReference>
<dbReference type="AlphaFoldDB" id="A0A4P6JSS7"/>
<evidence type="ECO:0000259" key="1">
    <source>
        <dbReference type="Pfam" id="PF12728"/>
    </source>
</evidence>
<keyword evidence="3" id="KW-1185">Reference proteome</keyword>
<dbReference type="GO" id="GO:0003677">
    <property type="term" value="F:DNA binding"/>
    <property type="evidence" value="ECO:0007669"/>
    <property type="project" value="UniProtKB-KW"/>
</dbReference>
<organism evidence="2 3">
    <name type="scientific">Ktedonosporobacter rubrisoli</name>
    <dbReference type="NCBI Taxonomy" id="2509675"/>
    <lineage>
        <taxon>Bacteria</taxon>
        <taxon>Bacillati</taxon>
        <taxon>Chloroflexota</taxon>
        <taxon>Ktedonobacteria</taxon>
        <taxon>Ktedonobacterales</taxon>
        <taxon>Ktedonosporobacteraceae</taxon>
        <taxon>Ktedonosporobacter</taxon>
    </lineage>
</organism>
<feature type="domain" description="Helix-turn-helix" evidence="1">
    <location>
        <begin position="19"/>
        <end position="65"/>
    </location>
</feature>
<dbReference type="KEGG" id="kbs:EPA93_22470"/>
<dbReference type="SUPFAM" id="SSF46955">
    <property type="entry name" value="Putative DNA-binding domain"/>
    <property type="match status" value="1"/>
</dbReference>
<name>A0A4P6JSS7_KTERU</name>
<sequence>MFMAENEDLLEIAIPGHVSAQKAAQILGVSADRIYKYIQDGRLHSRQVGHLHMIPIEDVEAFQRQPSGRVRKQPPAWRLYRSNIQLGSTAIRVQIRPGQQEAFQEKLKALLEQQAHLLTGSIQRYIFEDEDAPASVQIWLVWKSNELPDTATHEQELAALQAELADVLDWDTAQFSHLHGLLYT</sequence>
<gene>
    <name evidence="2" type="ORF">EPA93_22470</name>
</gene>
<evidence type="ECO:0000313" key="2">
    <source>
        <dbReference type="EMBL" id="QBD78607.1"/>
    </source>
</evidence>
<dbReference type="Gene3D" id="3.30.70.100">
    <property type="match status" value="1"/>
</dbReference>
<evidence type="ECO:0000313" key="3">
    <source>
        <dbReference type="Proteomes" id="UP000290365"/>
    </source>
</evidence>
<dbReference type="InterPro" id="IPR011008">
    <property type="entry name" value="Dimeric_a/b-barrel"/>
</dbReference>
<dbReference type="EMBL" id="CP035758">
    <property type="protein sequence ID" value="QBD78607.1"/>
    <property type="molecule type" value="Genomic_DNA"/>
</dbReference>
<protein>
    <submittedName>
        <fullName evidence="2">DNA-binding protein</fullName>
    </submittedName>
</protein>
<dbReference type="InterPro" id="IPR009061">
    <property type="entry name" value="DNA-bd_dom_put_sf"/>
</dbReference>
<dbReference type="Proteomes" id="UP000290365">
    <property type="component" value="Chromosome"/>
</dbReference>
<dbReference type="OrthoDB" id="1366685at2"/>
<dbReference type="InterPro" id="IPR041657">
    <property type="entry name" value="HTH_17"/>
</dbReference>
<keyword evidence="2" id="KW-0238">DNA-binding</keyword>
<proteinExistence type="predicted"/>
<reference evidence="2 3" key="1">
    <citation type="submission" date="2019-01" db="EMBL/GenBank/DDBJ databases">
        <title>Ktedonosporobacter rubrisoli SCAWS-G2.</title>
        <authorList>
            <person name="Huang Y."/>
            <person name="Yan B."/>
        </authorList>
    </citation>
    <scope>NUCLEOTIDE SEQUENCE [LARGE SCALE GENOMIC DNA]</scope>
    <source>
        <strain evidence="2 3">SCAWS-G2</strain>
    </source>
</reference>
<dbReference type="Pfam" id="PF12728">
    <property type="entry name" value="HTH_17"/>
    <property type="match status" value="1"/>
</dbReference>